<protein>
    <recommendedName>
        <fullName evidence="4">DUF2845 domain-containing protein</fullName>
    </recommendedName>
</protein>
<keyword evidence="3" id="KW-1185">Reference proteome</keyword>
<dbReference type="Pfam" id="PF11006">
    <property type="entry name" value="DUF2845"/>
    <property type="match status" value="1"/>
</dbReference>
<accession>A0A7U7J5S1</accession>
<feature type="chain" id="PRO_5031260179" description="DUF2845 domain-containing protein" evidence="1">
    <location>
        <begin position="23"/>
        <end position="125"/>
    </location>
</feature>
<dbReference type="Proteomes" id="UP000019184">
    <property type="component" value="Unassembled WGS sequence"/>
</dbReference>
<proteinExistence type="predicted"/>
<keyword evidence="1" id="KW-0732">Signal</keyword>
<evidence type="ECO:0000256" key="1">
    <source>
        <dbReference type="SAM" id="SignalP"/>
    </source>
</evidence>
<organism evidence="2 3">
    <name type="scientific">Candidatus Contendobacter odensis Run_B_J11</name>
    <dbReference type="NCBI Taxonomy" id="1400861"/>
    <lineage>
        <taxon>Bacteria</taxon>
        <taxon>Pseudomonadati</taxon>
        <taxon>Pseudomonadota</taxon>
        <taxon>Gammaproteobacteria</taxon>
        <taxon>Candidatus Competibacteraceae</taxon>
        <taxon>Candidatus Contendibacter</taxon>
    </lineage>
</organism>
<feature type="signal peptide" evidence="1">
    <location>
        <begin position="1"/>
        <end position="22"/>
    </location>
</feature>
<dbReference type="InterPro" id="IPR021268">
    <property type="entry name" value="DUF2845"/>
</dbReference>
<evidence type="ECO:0008006" key="4">
    <source>
        <dbReference type="Google" id="ProtNLM"/>
    </source>
</evidence>
<dbReference type="AlphaFoldDB" id="A0A7U7J5S1"/>
<dbReference type="EMBL" id="CBTK010000278">
    <property type="protein sequence ID" value="CDH46823.1"/>
    <property type="molecule type" value="Genomic_DNA"/>
</dbReference>
<evidence type="ECO:0000313" key="3">
    <source>
        <dbReference type="Proteomes" id="UP000019184"/>
    </source>
</evidence>
<evidence type="ECO:0000313" key="2">
    <source>
        <dbReference type="EMBL" id="CDH46823.1"/>
    </source>
</evidence>
<gene>
    <name evidence="2" type="ORF">BN874_610034</name>
</gene>
<name>A0A7U7J5S1_9GAMM</name>
<reference evidence="2 3" key="1">
    <citation type="journal article" date="2014" name="ISME J.">
        <title>Candidatus Competibacter-lineage genomes retrieved from metagenomes reveal functional metabolic diversity.</title>
        <authorList>
            <person name="McIlroy S.J."/>
            <person name="Albertsen M."/>
            <person name="Andresen E.K."/>
            <person name="Saunders A.M."/>
            <person name="Kristiansen R."/>
            <person name="Stokholm-Bjerregaard M."/>
            <person name="Nielsen K.L."/>
            <person name="Nielsen P.H."/>
        </authorList>
    </citation>
    <scope>NUCLEOTIDE SEQUENCE [LARGE SCALE GENOMIC DNA]</scope>
    <source>
        <strain evidence="2 3">Run_B_J11</strain>
    </source>
</reference>
<comment type="caution">
    <text evidence="2">The sequence shown here is derived from an EMBL/GenBank/DDBJ whole genome shotgun (WGS) entry which is preliminary data.</text>
</comment>
<sequence>MRGFGWLVLVCALAVGATSAVADSIRCGGYLVNTGDSQSRVLQICGEPQRAWQDGFIEQVVRRNEGYAVNPAPLNPDVRPPGYETEYRRVIPVYRWDYSFGPGTFLKTLIFHGDVLVNILDGPRQ</sequence>